<dbReference type="EMBL" id="KV427610">
    <property type="protein sequence ID" value="KZT10094.1"/>
    <property type="molecule type" value="Genomic_DNA"/>
</dbReference>
<proteinExistence type="predicted"/>
<gene>
    <name evidence="1" type="ORF">LAESUDRAFT_722246</name>
</gene>
<accession>A0A165GAZ7</accession>
<name>A0A165GAZ7_9APHY</name>
<evidence type="ECO:0000313" key="2">
    <source>
        <dbReference type="Proteomes" id="UP000076871"/>
    </source>
</evidence>
<dbReference type="Proteomes" id="UP000076871">
    <property type="component" value="Unassembled WGS sequence"/>
</dbReference>
<dbReference type="InParanoid" id="A0A165GAZ7"/>
<evidence type="ECO:0008006" key="3">
    <source>
        <dbReference type="Google" id="ProtNLM"/>
    </source>
</evidence>
<sequence>MSSNTDVQIFPASQTCLPTELVEIIISYAWSIPMYARDRIKLFASFSLVSRSWFSMLIRTVLRDVHIQCPLSANDYLDFIRERKTPRTDKFRWMQDTSLIANDLCRSLTFHVEHDAHRTSADVHQSVMLRSAGDVSANAISTAMYMISTRKYLPNLRCVSINYVNWGFDDIFERGRFLFFPDQVTHLDITFAFGNAFLEALGRTLRDHHRRHWREGFKAPSVRHLSIFGAPATFVSEMLARCPEVEALDTDDVECLTQLLALPRKLNTLILYPHQKKLDRVEMIKRVFGKAHGVGNLGRLCENMELLEHCGRSEAMSREKERCCEPRGLLQAS</sequence>
<keyword evidence="2" id="KW-1185">Reference proteome</keyword>
<dbReference type="OrthoDB" id="2836053at2759"/>
<protein>
    <recommendedName>
        <fullName evidence="3">F-box domain-containing protein</fullName>
    </recommendedName>
</protein>
<dbReference type="AlphaFoldDB" id="A0A165GAZ7"/>
<reference evidence="1 2" key="1">
    <citation type="journal article" date="2016" name="Mol. Biol. Evol.">
        <title>Comparative Genomics of Early-Diverging Mushroom-Forming Fungi Provides Insights into the Origins of Lignocellulose Decay Capabilities.</title>
        <authorList>
            <person name="Nagy L.G."/>
            <person name="Riley R."/>
            <person name="Tritt A."/>
            <person name="Adam C."/>
            <person name="Daum C."/>
            <person name="Floudas D."/>
            <person name="Sun H."/>
            <person name="Yadav J.S."/>
            <person name="Pangilinan J."/>
            <person name="Larsson K.H."/>
            <person name="Matsuura K."/>
            <person name="Barry K."/>
            <person name="Labutti K."/>
            <person name="Kuo R."/>
            <person name="Ohm R.A."/>
            <person name="Bhattacharya S.S."/>
            <person name="Shirouzu T."/>
            <person name="Yoshinaga Y."/>
            <person name="Martin F.M."/>
            <person name="Grigoriev I.V."/>
            <person name="Hibbett D.S."/>
        </authorList>
    </citation>
    <scope>NUCLEOTIDE SEQUENCE [LARGE SCALE GENOMIC DNA]</scope>
    <source>
        <strain evidence="1 2">93-53</strain>
    </source>
</reference>
<dbReference type="GeneID" id="63825196"/>
<dbReference type="RefSeq" id="XP_040767834.1">
    <property type="nucleotide sequence ID" value="XM_040908167.1"/>
</dbReference>
<evidence type="ECO:0000313" key="1">
    <source>
        <dbReference type="EMBL" id="KZT10094.1"/>
    </source>
</evidence>
<organism evidence="1 2">
    <name type="scientific">Laetiporus sulphureus 93-53</name>
    <dbReference type="NCBI Taxonomy" id="1314785"/>
    <lineage>
        <taxon>Eukaryota</taxon>
        <taxon>Fungi</taxon>
        <taxon>Dikarya</taxon>
        <taxon>Basidiomycota</taxon>
        <taxon>Agaricomycotina</taxon>
        <taxon>Agaricomycetes</taxon>
        <taxon>Polyporales</taxon>
        <taxon>Laetiporus</taxon>
    </lineage>
</organism>